<feature type="domain" description="ATP adenylyltransferase C-terminal" evidence="1">
    <location>
        <begin position="109"/>
        <end position="227"/>
    </location>
</feature>
<comment type="caution">
    <text evidence="3">The sequence shown here is derived from an EMBL/GenBank/DDBJ whole genome shotgun (WGS) entry which is preliminary data.</text>
</comment>
<dbReference type="PANTHER" id="PTHR38420:SF1">
    <property type="entry name" value="PUTATIVE (AFU_ORTHOLOGUE AFUA_5G14690)-RELATED"/>
    <property type="match status" value="1"/>
</dbReference>
<dbReference type="InterPro" id="IPR019200">
    <property type="entry name" value="ATP_adenylylTrfase_C"/>
</dbReference>
<protein>
    <submittedName>
        <fullName evidence="3">Uncharacterized protein</fullName>
    </submittedName>
</protein>
<gene>
    <name evidence="3" type="ORF">H0H81_012525</name>
</gene>
<dbReference type="Pfam" id="PF09830">
    <property type="entry name" value="ATP_transf"/>
    <property type="match status" value="1"/>
</dbReference>
<dbReference type="PANTHER" id="PTHR38420">
    <property type="entry name" value="AP-4-A PHOSPHORYLASE II"/>
    <property type="match status" value="1"/>
</dbReference>
<dbReference type="Pfam" id="PF19327">
    <property type="entry name" value="Ap4A_phos_N"/>
    <property type="match status" value="1"/>
</dbReference>
<dbReference type="Proteomes" id="UP000717328">
    <property type="component" value="Unassembled WGS sequence"/>
</dbReference>
<evidence type="ECO:0000259" key="1">
    <source>
        <dbReference type="Pfam" id="PF09830"/>
    </source>
</evidence>
<reference evidence="3" key="1">
    <citation type="submission" date="2021-02" db="EMBL/GenBank/DDBJ databases">
        <authorList>
            <person name="Nieuwenhuis M."/>
            <person name="Van De Peppel L.J.J."/>
        </authorList>
    </citation>
    <scope>NUCLEOTIDE SEQUENCE</scope>
    <source>
        <strain evidence="3">D49</strain>
    </source>
</reference>
<proteinExistence type="predicted"/>
<dbReference type="InterPro" id="IPR045759">
    <property type="entry name" value="Ap4A_phos1/2_N"/>
</dbReference>
<name>A0A9P7K716_9AGAR</name>
<dbReference type="GO" id="GO:0009117">
    <property type="term" value="P:nucleotide metabolic process"/>
    <property type="evidence" value="ECO:0007669"/>
    <property type="project" value="InterPro"/>
</dbReference>
<feature type="domain" description="Ap4A phosphorylase 1/2 N-terminal" evidence="2">
    <location>
        <begin position="2"/>
        <end position="92"/>
    </location>
</feature>
<dbReference type="Gene3D" id="3.30.428.70">
    <property type="match status" value="2"/>
</dbReference>
<reference evidence="3" key="2">
    <citation type="submission" date="2021-10" db="EMBL/GenBank/DDBJ databases">
        <title>Phylogenomics reveals ancestral predisposition of the termite-cultivated fungus Termitomyces towards a domesticated lifestyle.</title>
        <authorList>
            <person name="Auxier B."/>
            <person name="Grum-Grzhimaylo A."/>
            <person name="Cardenas M.E."/>
            <person name="Lodge J.D."/>
            <person name="Laessoe T."/>
            <person name="Pedersen O."/>
            <person name="Smith M.E."/>
            <person name="Kuyper T.W."/>
            <person name="Franco-Molano E.A."/>
            <person name="Baroni T.J."/>
            <person name="Aanen D.K."/>
        </authorList>
    </citation>
    <scope>NUCLEOTIDE SEQUENCE</scope>
    <source>
        <strain evidence="3">D49</strain>
    </source>
</reference>
<accession>A0A9P7K716</accession>
<evidence type="ECO:0000313" key="4">
    <source>
        <dbReference type="Proteomes" id="UP000717328"/>
    </source>
</evidence>
<keyword evidence="4" id="KW-1185">Reference proteome</keyword>
<organism evidence="3 4">
    <name type="scientific">Sphagnurus paluster</name>
    <dbReference type="NCBI Taxonomy" id="117069"/>
    <lineage>
        <taxon>Eukaryota</taxon>
        <taxon>Fungi</taxon>
        <taxon>Dikarya</taxon>
        <taxon>Basidiomycota</taxon>
        <taxon>Agaricomycotina</taxon>
        <taxon>Agaricomycetes</taxon>
        <taxon>Agaricomycetidae</taxon>
        <taxon>Agaricales</taxon>
        <taxon>Tricholomatineae</taxon>
        <taxon>Lyophyllaceae</taxon>
        <taxon>Sphagnurus</taxon>
    </lineage>
</organism>
<dbReference type="GO" id="GO:0005524">
    <property type="term" value="F:ATP binding"/>
    <property type="evidence" value="ECO:0007669"/>
    <property type="project" value="InterPro"/>
</dbReference>
<dbReference type="OrthoDB" id="10267950at2759"/>
<dbReference type="AlphaFoldDB" id="A0A9P7K716"/>
<dbReference type="EMBL" id="JABCKI010005761">
    <property type="protein sequence ID" value="KAG5638460.1"/>
    <property type="molecule type" value="Genomic_DNA"/>
</dbReference>
<evidence type="ECO:0000259" key="2">
    <source>
        <dbReference type="Pfam" id="PF19327"/>
    </source>
</evidence>
<dbReference type="GO" id="GO:0003877">
    <property type="term" value="F:ATP:ADP adenylyltransferase activity"/>
    <property type="evidence" value="ECO:0007669"/>
    <property type="project" value="InterPro"/>
</dbReference>
<evidence type="ECO:0000313" key="3">
    <source>
        <dbReference type="EMBL" id="KAG5638460.1"/>
    </source>
</evidence>
<dbReference type="InterPro" id="IPR043171">
    <property type="entry name" value="Ap4A_phos1/2-like"/>
</dbReference>
<dbReference type="InterPro" id="IPR009163">
    <property type="entry name" value="Ap4A_phos1/2"/>
</dbReference>
<sequence length="243" mass="27101">MSPSNIIATVPKKFENARQTGDLLLFQSTITRHQDLGVEFAQQFEVRLCPALQKKPHLISDHDGDSAQEKDHFDPFNPPYNPNLHVGDLQDEDGAEYVVLAYKPFSLSKLQYANHIFRLPAHLPSSSTDQLEKTLSSVFLALLDLVVSTIRHDPNYPPGKPSYNVLITLEHIHLIPRRREDYAIPGTVSPINVNALGFAGMLLVKSEEELDFLKKESIGKILCGVGLQSVHDIQVAETVTEAE</sequence>